<proteinExistence type="predicted"/>
<dbReference type="RefSeq" id="WP_096350955.1">
    <property type="nucleotide sequence ID" value="NZ_AP014946.1"/>
</dbReference>
<dbReference type="Proteomes" id="UP000236884">
    <property type="component" value="Chromosome"/>
</dbReference>
<sequence length="142" mass="15773">MLRLITLSLTAALLSSAAVAQSADSSENGRFTMSQIGGDMLRLDTRTGQVSQCSRGMAGWTCMAVPDERVALEKEIGRLQTDLLAMRRRLTELEAAKKETAQKPDDLKLPTDAELDRVMTFMEKVWKRLIDMVQGTPIEKKS</sequence>
<dbReference type="KEGG" id="vgo:GJW-30_1_00369"/>
<evidence type="ECO:0000256" key="1">
    <source>
        <dbReference type="SAM" id="Coils"/>
    </source>
</evidence>
<keyword evidence="1" id="KW-0175">Coiled coil</keyword>
<protein>
    <submittedName>
        <fullName evidence="3">Uncharacterized protein</fullName>
    </submittedName>
</protein>
<feature type="chain" id="PRO_5006615423" evidence="2">
    <location>
        <begin position="21"/>
        <end position="142"/>
    </location>
</feature>
<dbReference type="AlphaFoldDB" id="A0A0S3PPQ3"/>
<feature type="coiled-coil region" evidence="1">
    <location>
        <begin position="69"/>
        <end position="103"/>
    </location>
</feature>
<name>A0A0S3PPQ3_9BRAD</name>
<keyword evidence="4" id="KW-1185">Reference proteome</keyword>
<dbReference type="OrthoDB" id="7870871at2"/>
<evidence type="ECO:0000313" key="3">
    <source>
        <dbReference type="EMBL" id="BAT57859.1"/>
    </source>
</evidence>
<accession>A0A0S3PPQ3</accession>
<evidence type="ECO:0000313" key="4">
    <source>
        <dbReference type="Proteomes" id="UP000236884"/>
    </source>
</evidence>
<feature type="signal peptide" evidence="2">
    <location>
        <begin position="1"/>
        <end position="20"/>
    </location>
</feature>
<evidence type="ECO:0000256" key="2">
    <source>
        <dbReference type="SAM" id="SignalP"/>
    </source>
</evidence>
<dbReference type="EMBL" id="AP014946">
    <property type="protein sequence ID" value="BAT57859.1"/>
    <property type="molecule type" value="Genomic_DNA"/>
</dbReference>
<reference evidence="3 4" key="1">
    <citation type="submission" date="2015-08" db="EMBL/GenBank/DDBJ databases">
        <title>Investigation of the bacterial diversity of lava forest soil.</title>
        <authorList>
            <person name="Lee J.S."/>
        </authorList>
    </citation>
    <scope>NUCLEOTIDE SEQUENCE [LARGE SCALE GENOMIC DNA]</scope>
    <source>
        <strain evidence="3 4">GJW-30</strain>
    </source>
</reference>
<organism evidence="3 4">
    <name type="scientific">Variibacter gotjawalensis</name>
    <dbReference type="NCBI Taxonomy" id="1333996"/>
    <lineage>
        <taxon>Bacteria</taxon>
        <taxon>Pseudomonadati</taxon>
        <taxon>Pseudomonadota</taxon>
        <taxon>Alphaproteobacteria</taxon>
        <taxon>Hyphomicrobiales</taxon>
        <taxon>Nitrobacteraceae</taxon>
        <taxon>Variibacter</taxon>
    </lineage>
</organism>
<gene>
    <name evidence="3" type="ORF">GJW-30_1_00369</name>
</gene>
<keyword evidence="2" id="KW-0732">Signal</keyword>